<feature type="compositionally biased region" description="Basic residues" evidence="1">
    <location>
        <begin position="482"/>
        <end position="491"/>
    </location>
</feature>
<dbReference type="GO" id="GO:0016717">
    <property type="term" value="F:oxidoreductase activity, acting on paired donors, with oxidation of a pair of donors resulting in the reduction of molecular oxygen to two molecules of water"/>
    <property type="evidence" value="ECO:0007669"/>
    <property type="project" value="TreeGrafter"/>
</dbReference>
<keyword evidence="4" id="KW-1185">Reference proteome</keyword>
<feature type="region of interest" description="Disordered" evidence="1">
    <location>
        <begin position="471"/>
        <end position="491"/>
    </location>
</feature>
<organism evidence="3 4">
    <name type="scientific">Nocardia uniformis</name>
    <dbReference type="NCBI Taxonomy" id="53432"/>
    <lineage>
        <taxon>Bacteria</taxon>
        <taxon>Bacillati</taxon>
        <taxon>Actinomycetota</taxon>
        <taxon>Actinomycetes</taxon>
        <taxon>Mycobacteriales</taxon>
        <taxon>Nocardiaceae</taxon>
        <taxon>Nocardia</taxon>
    </lineage>
</organism>
<dbReference type="AlphaFoldDB" id="A0A849BSW4"/>
<proteinExistence type="predicted"/>
<evidence type="ECO:0000256" key="1">
    <source>
        <dbReference type="SAM" id="MobiDB-lite"/>
    </source>
</evidence>
<reference evidence="3 4" key="1">
    <citation type="submission" date="2020-05" db="EMBL/GenBank/DDBJ databases">
        <title>MicrobeNet Type strains.</title>
        <authorList>
            <person name="Nicholson A.C."/>
        </authorList>
    </citation>
    <scope>NUCLEOTIDE SEQUENCE [LARGE SCALE GENOMIC DNA]</scope>
    <source>
        <strain evidence="3 4">JCM 3224</strain>
    </source>
</reference>
<gene>
    <name evidence="3" type="ORF">HLB23_07350</name>
</gene>
<evidence type="ECO:0000259" key="2">
    <source>
        <dbReference type="Pfam" id="PF00487"/>
    </source>
</evidence>
<protein>
    <submittedName>
        <fullName evidence="3">Fatty acid desaturase</fullName>
    </submittedName>
</protein>
<sequence>MAITDIKAFAHLTATDIETLGQELDSIRRDVELSLGEHDAKYIRRSIAAQRMLEAAGRATLFASKKRWAWVTGTALLSVAKIIENMELGHNISHGQWDWMNDPEIHSTTWEWDMTATSAQWKHAHNYSHHTYTNIVDMDHDVGFGILRMTRDEEWRPINLAQPVANLVLAGLFEWGIALHDLSITKEQAGIPEKGSAFSEPNKEFYRKAGRQIAKDYVIFPALTGPAWKQTLKANATANLVRNLWAYAVIFCGHFPDGAEKFTVEQFENETHGEWYLRQMLGSANFDAGPVMGFMSGNLSYQIEHHLFPDIPSNRYPEMSVKVRALCDKYDLPYTTGSLGKQYMLAFRTIHKLALPDRFLKRTADDAPETSSERKFAGISLPTMPSMPSMPAMPSMPSNEWLAEHLPSDEWLAAHHWPIVDPVTGKRQGLRSALAEAKVALKEKARHEKEVLREAKAALQEKARVEKALLQEKARNSEQGRSLRRFLRRNR</sequence>
<comment type="caution">
    <text evidence="3">The sequence shown here is derived from an EMBL/GenBank/DDBJ whole genome shotgun (WGS) entry which is preliminary data.</text>
</comment>
<name>A0A849BSW4_9NOCA</name>
<dbReference type="Proteomes" id="UP000586827">
    <property type="component" value="Unassembled WGS sequence"/>
</dbReference>
<dbReference type="CDD" id="cd03506">
    <property type="entry name" value="Delta6-FADS-like"/>
    <property type="match status" value="1"/>
</dbReference>
<dbReference type="PANTHER" id="PTHR19353:SF19">
    <property type="entry name" value="DELTA(5) FATTY ACID DESATURASE C-RELATED"/>
    <property type="match status" value="1"/>
</dbReference>
<dbReference type="InterPro" id="IPR005804">
    <property type="entry name" value="FA_desaturase_dom"/>
</dbReference>
<dbReference type="Pfam" id="PF00487">
    <property type="entry name" value="FA_desaturase"/>
    <property type="match status" value="1"/>
</dbReference>
<evidence type="ECO:0000313" key="3">
    <source>
        <dbReference type="EMBL" id="NNH69683.1"/>
    </source>
</evidence>
<dbReference type="PANTHER" id="PTHR19353">
    <property type="entry name" value="FATTY ACID DESATURASE 2"/>
    <property type="match status" value="1"/>
</dbReference>
<evidence type="ECO:0000313" key="4">
    <source>
        <dbReference type="Proteomes" id="UP000586827"/>
    </source>
</evidence>
<dbReference type="GO" id="GO:0008610">
    <property type="term" value="P:lipid biosynthetic process"/>
    <property type="evidence" value="ECO:0007669"/>
    <property type="project" value="UniProtKB-ARBA"/>
</dbReference>
<dbReference type="InterPro" id="IPR012171">
    <property type="entry name" value="Fatty_acid_desaturase"/>
</dbReference>
<dbReference type="GO" id="GO:0016020">
    <property type="term" value="C:membrane"/>
    <property type="evidence" value="ECO:0007669"/>
    <property type="project" value="TreeGrafter"/>
</dbReference>
<feature type="domain" description="Fatty acid desaturase" evidence="2">
    <location>
        <begin position="69"/>
        <end position="336"/>
    </location>
</feature>
<accession>A0A849BSW4</accession>
<dbReference type="RefSeq" id="WP_067523006.1">
    <property type="nucleotide sequence ID" value="NZ_JABELX010000003.1"/>
</dbReference>
<dbReference type="EMBL" id="JABELX010000003">
    <property type="protein sequence ID" value="NNH69683.1"/>
    <property type="molecule type" value="Genomic_DNA"/>
</dbReference>